<dbReference type="GO" id="GO:0005886">
    <property type="term" value="C:plasma membrane"/>
    <property type="evidence" value="ECO:0007669"/>
    <property type="project" value="TreeGrafter"/>
</dbReference>
<evidence type="ECO:0000256" key="6">
    <source>
        <dbReference type="SAM" id="Phobius"/>
    </source>
</evidence>
<proteinExistence type="predicted"/>
<accession>A0AAD8AKM4</accession>
<evidence type="ECO:0000256" key="2">
    <source>
        <dbReference type="ARBA" id="ARBA00022692"/>
    </source>
</evidence>
<organism evidence="7 8">
    <name type="scientific">Diploptera punctata</name>
    <name type="common">Pacific beetle cockroach</name>
    <dbReference type="NCBI Taxonomy" id="6984"/>
    <lineage>
        <taxon>Eukaryota</taxon>
        <taxon>Metazoa</taxon>
        <taxon>Ecdysozoa</taxon>
        <taxon>Arthropoda</taxon>
        <taxon>Hexapoda</taxon>
        <taxon>Insecta</taxon>
        <taxon>Pterygota</taxon>
        <taxon>Neoptera</taxon>
        <taxon>Polyneoptera</taxon>
        <taxon>Dictyoptera</taxon>
        <taxon>Blattodea</taxon>
        <taxon>Blaberoidea</taxon>
        <taxon>Blaberidae</taxon>
        <taxon>Diplopterinae</taxon>
        <taxon>Diploptera</taxon>
    </lineage>
</organism>
<dbReference type="InterPro" id="IPR003689">
    <property type="entry name" value="ZIP"/>
</dbReference>
<dbReference type="AlphaFoldDB" id="A0AAD8AKM4"/>
<feature type="compositionally biased region" description="Polar residues" evidence="5">
    <location>
        <begin position="168"/>
        <end position="183"/>
    </location>
</feature>
<gene>
    <name evidence="7" type="ORF">L9F63_000985</name>
</gene>
<reference evidence="7" key="1">
    <citation type="journal article" date="2023" name="IScience">
        <title>Live-bearing cockroach genome reveals convergent evolutionary mechanisms linked to viviparity in insects and beyond.</title>
        <authorList>
            <person name="Fouks B."/>
            <person name="Harrison M.C."/>
            <person name="Mikhailova A.A."/>
            <person name="Marchal E."/>
            <person name="English S."/>
            <person name="Carruthers M."/>
            <person name="Jennings E.C."/>
            <person name="Chiamaka E.L."/>
            <person name="Frigard R.A."/>
            <person name="Pippel M."/>
            <person name="Attardo G.M."/>
            <person name="Benoit J.B."/>
            <person name="Bornberg-Bauer E."/>
            <person name="Tobe S.S."/>
        </authorList>
    </citation>
    <scope>NUCLEOTIDE SEQUENCE</scope>
    <source>
        <strain evidence="7">Stay&amp;Tobe</strain>
    </source>
</reference>
<feature type="transmembrane region" description="Helical" evidence="6">
    <location>
        <begin position="376"/>
        <end position="397"/>
    </location>
</feature>
<evidence type="ECO:0000313" key="7">
    <source>
        <dbReference type="EMBL" id="KAJ9600873.1"/>
    </source>
</evidence>
<evidence type="ECO:0000256" key="5">
    <source>
        <dbReference type="SAM" id="MobiDB-lite"/>
    </source>
</evidence>
<keyword evidence="3 6" id="KW-1133">Transmembrane helix</keyword>
<feature type="transmembrane region" description="Helical" evidence="6">
    <location>
        <begin position="305"/>
        <end position="328"/>
    </location>
</feature>
<dbReference type="Pfam" id="PF02535">
    <property type="entry name" value="Zip"/>
    <property type="match status" value="1"/>
</dbReference>
<feature type="region of interest" description="Disordered" evidence="5">
    <location>
        <begin position="168"/>
        <end position="189"/>
    </location>
</feature>
<dbReference type="Proteomes" id="UP001233999">
    <property type="component" value="Unassembled WGS sequence"/>
</dbReference>
<feature type="transmembrane region" description="Helical" evidence="6">
    <location>
        <begin position="244"/>
        <end position="261"/>
    </location>
</feature>
<dbReference type="PANTHER" id="PTHR11040">
    <property type="entry name" value="ZINC/IRON TRANSPORTER"/>
    <property type="match status" value="1"/>
</dbReference>
<evidence type="ECO:0000313" key="8">
    <source>
        <dbReference type="Proteomes" id="UP001233999"/>
    </source>
</evidence>
<feature type="transmembrane region" description="Helical" evidence="6">
    <location>
        <begin position="28"/>
        <end position="46"/>
    </location>
</feature>
<dbReference type="GO" id="GO:0005385">
    <property type="term" value="F:zinc ion transmembrane transporter activity"/>
    <property type="evidence" value="ECO:0007669"/>
    <property type="project" value="TreeGrafter"/>
</dbReference>
<dbReference type="PANTHER" id="PTHR11040:SF169">
    <property type="entry name" value="FI24038P1"/>
    <property type="match status" value="1"/>
</dbReference>
<comment type="caution">
    <text evidence="7">The sequence shown here is derived from an EMBL/GenBank/DDBJ whole genome shotgun (WGS) entry which is preliminary data.</text>
</comment>
<feature type="transmembrane region" description="Helical" evidence="6">
    <location>
        <begin position="334"/>
        <end position="355"/>
    </location>
</feature>
<reference evidence="7" key="2">
    <citation type="submission" date="2023-05" db="EMBL/GenBank/DDBJ databases">
        <authorList>
            <person name="Fouks B."/>
        </authorList>
    </citation>
    <scope>NUCLEOTIDE SEQUENCE</scope>
    <source>
        <strain evidence="7">Stay&amp;Tobe</strain>
        <tissue evidence="7">Testes</tissue>
    </source>
</reference>
<keyword evidence="4 6" id="KW-0472">Membrane</keyword>
<keyword evidence="2 6" id="KW-0812">Transmembrane</keyword>
<feature type="transmembrane region" description="Helical" evidence="6">
    <location>
        <begin position="273"/>
        <end position="293"/>
    </location>
</feature>
<evidence type="ECO:0000256" key="3">
    <source>
        <dbReference type="ARBA" id="ARBA00022989"/>
    </source>
</evidence>
<comment type="subcellular location">
    <subcellularLocation>
        <location evidence="1">Membrane</location>
        <topology evidence="1">Multi-pass membrane protein</topology>
    </subcellularLocation>
</comment>
<keyword evidence="8" id="KW-1185">Reference proteome</keyword>
<evidence type="ECO:0000256" key="1">
    <source>
        <dbReference type="ARBA" id="ARBA00004141"/>
    </source>
</evidence>
<evidence type="ECO:0000256" key="4">
    <source>
        <dbReference type="ARBA" id="ARBA00023136"/>
    </source>
</evidence>
<protein>
    <submittedName>
        <fullName evidence="7">Uncharacterized protein</fullName>
    </submittedName>
</protein>
<name>A0AAD8AKM4_DIPPU</name>
<dbReference type="EMBL" id="JASPKZ010000043">
    <property type="protein sequence ID" value="KAJ9600873.1"/>
    <property type="molecule type" value="Genomic_DNA"/>
</dbReference>
<sequence>MSAALCFGAGALFETAILHIYNDAQKSQPCIAPLAFCLSFIFLYTVDEVFHFCYHYHDTHDDPCHNRFKCVLRKLIFWKPEPQPHLLPAYDQSSFDSEDNSSSPDTVFEVRERSPIVFSSSKNYGSISRSFVRVDNNHDKLAIPSTSQEPNISVFSHSNIPRLNYSKSSPTLSSLTQGHTQGRSSSNLTSVRSVSNVLNNNALNETERILERRLSMQQRRQECCEYNEVSGIGMNETISLPSNSIIGHLGLLFGLCLHFILESIPIGSEKIEYETLIIIAAMATQKVVIAFYLGMELANTNCRWFWIFLQSIGYSLSLPGGLFIGGMITDNEIFHLLIAPILQAIAGGTIFYAALCEILPRERLRWHHNKTRKAGGIALLLSFTVGFVAMYGLSILIDHYQDVFSANN</sequence>